<dbReference type="PRINTS" id="PR00868">
    <property type="entry name" value="DNAPOLI"/>
</dbReference>
<feature type="compositionally biased region" description="Basic and acidic residues" evidence="18">
    <location>
        <begin position="1"/>
        <end position="17"/>
    </location>
</feature>
<keyword evidence="12 17" id="KW-0239">DNA-directed DNA polymerase</keyword>
<evidence type="ECO:0000256" key="10">
    <source>
        <dbReference type="ARBA" id="ARBA00022801"/>
    </source>
</evidence>
<evidence type="ECO:0000256" key="13">
    <source>
        <dbReference type="ARBA" id="ARBA00023125"/>
    </source>
</evidence>
<evidence type="ECO:0000259" key="21">
    <source>
        <dbReference type="SMART" id="SM00482"/>
    </source>
</evidence>
<evidence type="ECO:0000256" key="12">
    <source>
        <dbReference type="ARBA" id="ARBA00022932"/>
    </source>
</evidence>
<keyword evidence="8" id="KW-0540">Nuclease</keyword>
<dbReference type="InterPro" id="IPR008918">
    <property type="entry name" value="HhH2"/>
</dbReference>
<dbReference type="NCBIfam" id="TIGR00593">
    <property type="entry name" value="pola"/>
    <property type="match status" value="1"/>
</dbReference>
<dbReference type="SMART" id="SM00482">
    <property type="entry name" value="POLAc"/>
    <property type="match status" value="1"/>
</dbReference>
<dbReference type="SUPFAM" id="SSF53098">
    <property type="entry name" value="Ribonuclease H-like"/>
    <property type="match status" value="1"/>
</dbReference>
<evidence type="ECO:0000256" key="5">
    <source>
        <dbReference type="ARBA" id="ARBA00022679"/>
    </source>
</evidence>
<dbReference type="InterPro" id="IPR018320">
    <property type="entry name" value="DNA_polymerase_1"/>
</dbReference>
<keyword evidence="13 17" id="KW-0238">DNA-binding</keyword>
<feature type="compositionally biased region" description="Low complexity" evidence="18">
    <location>
        <begin position="18"/>
        <end position="27"/>
    </location>
</feature>
<dbReference type="SUPFAM" id="SSF56672">
    <property type="entry name" value="DNA/RNA polymerases"/>
    <property type="match status" value="1"/>
</dbReference>
<dbReference type="Gene3D" id="1.20.1060.10">
    <property type="entry name" value="Taq DNA Polymerase, Chain T, domain 4"/>
    <property type="match status" value="1"/>
</dbReference>
<comment type="subunit">
    <text evidence="2">Single-chain monomer with multiple functions.</text>
</comment>
<keyword evidence="23" id="KW-1185">Reference proteome</keyword>
<keyword evidence="10 17" id="KW-0378">Hydrolase</keyword>
<dbReference type="InterPro" id="IPR002298">
    <property type="entry name" value="DNA_polymerase_A"/>
</dbReference>
<name>A0ABS4SSJ3_9PROT</name>
<evidence type="ECO:0000256" key="16">
    <source>
        <dbReference type="NCBIfam" id="TIGR00593"/>
    </source>
</evidence>
<keyword evidence="14 17" id="KW-0234">DNA repair</keyword>
<dbReference type="InterPro" id="IPR036279">
    <property type="entry name" value="5-3_exonuclease_C_sf"/>
</dbReference>
<evidence type="ECO:0000256" key="17">
    <source>
        <dbReference type="RuleBase" id="RU004460"/>
    </source>
</evidence>
<dbReference type="InterPro" id="IPR020046">
    <property type="entry name" value="5-3_exonucl_a-hlix_arch_N"/>
</dbReference>
<dbReference type="Pfam" id="PF02739">
    <property type="entry name" value="5_3_exonuc_N"/>
    <property type="match status" value="1"/>
</dbReference>
<evidence type="ECO:0000256" key="15">
    <source>
        <dbReference type="ARBA" id="ARBA00049244"/>
    </source>
</evidence>
<protein>
    <recommendedName>
        <fullName evidence="4 16">DNA polymerase I</fullName>
        <ecNumber evidence="3 16">2.7.7.7</ecNumber>
    </recommendedName>
</protein>
<dbReference type="Proteomes" id="UP000781958">
    <property type="component" value="Unassembled WGS sequence"/>
</dbReference>
<dbReference type="InterPro" id="IPR001098">
    <property type="entry name" value="DNA-dir_DNA_pol_A_palm_dom"/>
</dbReference>
<dbReference type="Gene3D" id="3.30.70.370">
    <property type="match status" value="1"/>
</dbReference>
<accession>A0ABS4SSJ3</accession>
<keyword evidence="6 17" id="KW-0548">Nucleotidyltransferase</keyword>
<feature type="domain" description="DNA-directed DNA polymerase family A palm" evidence="21">
    <location>
        <begin position="731"/>
        <end position="938"/>
    </location>
</feature>
<dbReference type="InterPro" id="IPR036397">
    <property type="entry name" value="RNaseH_sf"/>
</dbReference>
<dbReference type="PANTHER" id="PTHR10133:SF27">
    <property type="entry name" value="DNA POLYMERASE NU"/>
    <property type="match status" value="1"/>
</dbReference>
<dbReference type="InterPro" id="IPR043502">
    <property type="entry name" value="DNA/RNA_pol_sf"/>
</dbReference>
<dbReference type="Pfam" id="PF01367">
    <property type="entry name" value="5_3_exonuc"/>
    <property type="match status" value="1"/>
</dbReference>
<keyword evidence="9 17" id="KW-0227">DNA damage</keyword>
<feature type="region of interest" description="Disordered" evidence="18">
    <location>
        <begin position="322"/>
        <end position="358"/>
    </location>
</feature>
<evidence type="ECO:0000259" key="19">
    <source>
        <dbReference type="SMART" id="SM00474"/>
    </source>
</evidence>
<feature type="region of interest" description="Disordered" evidence="18">
    <location>
        <begin position="1"/>
        <end position="34"/>
    </location>
</feature>
<proteinExistence type="inferred from homology"/>
<feature type="domain" description="3'-5' exonuclease" evidence="19">
    <location>
        <begin position="363"/>
        <end position="562"/>
    </location>
</feature>
<comment type="caution">
    <text evidence="22">The sequence shown here is derived from an EMBL/GenBank/DDBJ whole genome shotgun (WGS) entry which is preliminary data.</text>
</comment>
<organism evidence="22 23">
    <name type="scientific">Azospirillum rugosum</name>
    <dbReference type="NCBI Taxonomy" id="416170"/>
    <lineage>
        <taxon>Bacteria</taxon>
        <taxon>Pseudomonadati</taxon>
        <taxon>Pseudomonadota</taxon>
        <taxon>Alphaproteobacteria</taxon>
        <taxon>Rhodospirillales</taxon>
        <taxon>Azospirillaceae</taxon>
        <taxon>Azospirillum</taxon>
    </lineage>
</organism>
<dbReference type="SMART" id="SM00475">
    <property type="entry name" value="53EXOc"/>
    <property type="match status" value="1"/>
</dbReference>
<dbReference type="InterPro" id="IPR012337">
    <property type="entry name" value="RNaseH-like_sf"/>
</dbReference>
<keyword evidence="7 17" id="KW-0235">DNA replication</keyword>
<gene>
    <name evidence="17" type="primary">polA</name>
    <name evidence="22" type="ORF">J2851_004718</name>
</gene>
<feature type="domain" description="5'-3' exonuclease" evidence="20">
    <location>
        <begin position="36"/>
        <end position="291"/>
    </location>
</feature>
<comment type="function">
    <text evidence="17">In addition to polymerase activity, this DNA polymerase exhibits 3'-5' and 5'-3' exonuclease activity.</text>
</comment>
<comment type="catalytic activity">
    <reaction evidence="15 17">
        <text>DNA(n) + a 2'-deoxyribonucleoside 5'-triphosphate = DNA(n+1) + diphosphate</text>
        <dbReference type="Rhea" id="RHEA:22508"/>
        <dbReference type="Rhea" id="RHEA-COMP:17339"/>
        <dbReference type="Rhea" id="RHEA-COMP:17340"/>
        <dbReference type="ChEBI" id="CHEBI:33019"/>
        <dbReference type="ChEBI" id="CHEBI:61560"/>
        <dbReference type="ChEBI" id="CHEBI:173112"/>
        <dbReference type="EC" id="2.7.7.7"/>
    </reaction>
</comment>
<dbReference type="SUPFAM" id="SSF47807">
    <property type="entry name" value="5' to 3' exonuclease, C-terminal subdomain"/>
    <property type="match status" value="1"/>
</dbReference>
<keyword evidence="11 17" id="KW-0269">Exonuclease</keyword>
<dbReference type="SMART" id="SM00474">
    <property type="entry name" value="35EXOc"/>
    <property type="match status" value="1"/>
</dbReference>
<dbReference type="EC" id="2.7.7.7" evidence="3 16"/>
<evidence type="ECO:0000256" key="8">
    <source>
        <dbReference type="ARBA" id="ARBA00022722"/>
    </source>
</evidence>
<dbReference type="SUPFAM" id="SSF88723">
    <property type="entry name" value="PIN domain-like"/>
    <property type="match status" value="1"/>
</dbReference>
<evidence type="ECO:0000256" key="3">
    <source>
        <dbReference type="ARBA" id="ARBA00012417"/>
    </source>
</evidence>
<dbReference type="Pfam" id="PF00476">
    <property type="entry name" value="DNA_pol_A"/>
    <property type="match status" value="1"/>
</dbReference>
<sequence length="974" mass="105737">MSDEKTADEKTADEKTADQTTEATDTPAPAPAGDGSGLYLVDGSGFIFRAFHALPMLNRPDGTPVNAVLGFSNMLLKLLADLKASAVAVVFDSKRLNFRNDFYPDYKAHRPEPPEELKPQFALIREATEAFCLPCLELEGYEADDLIATYARLAVEAGREVTIVSSDKDMMQLVRPGVRMLDPLKNKPIGPDEVFEKFGVAPDKVVDVQALAGDSVDNVPGVPGIGVKTAAQLITEYGDLESLLARAGEIKQPARRQKLIDYAEQARISRRLVLLDDHAPPPKPLEELRVREPDHQKLIDFLKAQGFRTIVGRVEAEMRKDGTIADGAGASPAPAPTTATPTPAPAGEARSRPAPPTDVEKRYELVQDLGALAAWVERARATGILAVDTETDSLTPATATLVGISLATEPGLACYIPLAHKAAGAAAAGELSFDTAEAPPQIPVADVMAALKDVLEDPSVLKIGHNFKFDHQLFARHGVRVAPVDDSMLISYVLEGGAHGHGMDELAELHLAYRPISYAEVCGTGKAKITFDRVPLDKALAYAAEDADITLRLWRVLKPRLVDDRMVTVYETLERPLVPVIADMESCGIRVDRAALARLSQDLAIRLAEIETEVHKLANRSFNIGSPKQLGEILFDELKLGTGKKGKTGAYSTDSSVLEELAEQGHTIAQRVLDWRQLAKLKSTYTDALQAQIVEGTERVHTAFAMAVTNTGRLSSTDPNLQNIPVRTEEGRKIRRAFVAAPGHKLISVDYSQIELRLVAEMANIAALKQAFQDGIDIHAATASQVFGVPLDQMTSEIRRKAKAINFGIIYGISGFGLGRQLGIMPGEANAFIKAYFERFHELKVWMEATKAFARQHGHVVTLFGRRCYIPGIHEKNAARRAFAERQATNAPIQGTAADIMKRAMARVPAALKDAGFDDVRMLLQVHDELLFEVPEAKAEAAAKLVREVMEGAATLGVPLVAEAGIGDNWDEAH</sequence>
<evidence type="ECO:0000313" key="23">
    <source>
        <dbReference type="Proteomes" id="UP000781958"/>
    </source>
</evidence>
<evidence type="ECO:0000256" key="9">
    <source>
        <dbReference type="ARBA" id="ARBA00022763"/>
    </source>
</evidence>
<evidence type="ECO:0000259" key="20">
    <source>
        <dbReference type="SMART" id="SM00475"/>
    </source>
</evidence>
<dbReference type="InterPro" id="IPR002562">
    <property type="entry name" value="3'-5'_exonuclease_dom"/>
</dbReference>
<reference evidence="22 23" key="1">
    <citation type="submission" date="2021-03" db="EMBL/GenBank/DDBJ databases">
        <title>Genomic Encyclopedia of Type Strains, Phase III (KMG-III): the genomes of soil and plant-associated and newly described type strains.</title>
        <authorList>
            <person name="Whitman W."/>
        </authorList>
    </citation>
    <scope>NUCLEOTIDE SEQUENCE [LARGE SCALE GENOMIC DNA]</scope>
    <source>
        <strain evidence="22 23">IMMIB AFH-6</strain>
    </source>
</reference>
<dbReference type="InterPro" id="IPR020045">
    <property type="entry name" value="DNA_polI_H3TH"/>
</dbReference>
<dbReference type="RefSeq" id="WP_246500873.1">
    <property type="nucleotide sequence ID" value="NZ_JAGINP010000018.1"/>
</dbReference>
<dbReference type="CDD" id="cd08637">
    <property type="entry name" value="DNA_pol_A_pol_I_C"/>
    <property type="match status" value="1"/>
</dbReference>
<dbReference type="InterPro" id="IPR029060">
    <property type="entry name" value="PIN-like_dom_sf"/>
</dbReference>
<evidence type="ECO:0000256" key="6">
    <source>
        <dbReference type="ARBA" id="ARBA00022695"/>
    </source>
</evidence>
<dbReference type="InterPro" id="IPR019760">
    <property type="entry name" value="DNA-dir_DNA_pol_A_CS"/>
</dbReference>
<dbReference type="CDD" id="cd06139">
    <property type="entry name" value="DNA_polA_I_Ecoli_like_exo"/>
    <property type="match status" value="1"/>
</dbReference>
<dbReference type="GO" id="GO:0003887">
    <property type="term" value="F:DNA-directed DNA polymerase activity"/>
    <property type="evidence" value="ECO:0007669"/>
    <property type="project" value="UniProtKB-EC"/>
</dbReference>
<evidence type="ECO:0000256" key="2">
    <source>
        <dbReference type="ARBA" id="ARBA00011541"/>
    </source>
</evidence>
<evidence type="ECO:0000256" key="1">
    <source>
        <dbReference type="ARBA" id="ARBA00007705"/>
    </source>
</evidence>
<dbReference type="SMART" id="SM00279">
    <property type="entry name" value="HhH2"/>
    <property type="match status" value="1"/>
</dbReference>
<evidence type="ECO:0000256" key="7">
    <source>
        <dbReference type="ARBA" id="ARBA00022705"/>
    </source>
</evidence>
<dbReference type="PROSITE" id="PS00447">
    <property type="entry name" value="DNA_POLYMERASE_A"/>
    <property type="match status" value="1"/>
</dbReference>
<dbReference type="InterPro" id="IPR002421">
    <property type="entry name" value="5-3_exonuclease"/>
</dbReference>
<dbReference type="PANTHER" id="PTHR10133">
    <property type="entry name" value="DNA POLYMERASE I"/>
    <property type="match status" value="1"/>
</dbReference>
<dbReference type="Pfam" id="PF01612">
    <property type="entry name" value="DNA_pol_A_exo1"/>
    <property type="match status" value="1"/>
</dbReference>
<dbReference type="CDD" id="cd09859">
    <property type="entry name" value="PIN_53EXO"/>
    <property type="match status" value="1"/>
</dbReference>
<evidence type="ECO:0000256" key="14">
    <source>
        <dbReference type="ARBA" id="ARBA00023204"/>
    </source>
</evidence>
<evidence type="ECO:0000256" key="4">
    <source>
        <dbReference type="ARBA" id="ARBA00020311"/>
    </source>
</evidence>
<evidence type="ECO:0000256" key="18">
    <source>
        <dbReference type="SAM" id="MobiDB-lite"/>
    </source>
</evidence>
<dbReference type="Gene3D" id="1.10.150.20">
    <property type="entry name" value="5' to 3' exonuclease, C-terminal subdomain"/>
    <property type="match status" value="2"/>
</dbReference>
<feature type="compositionally biased region" description="Low complexity" evidence="18">
    <location>
        <begin position="325"/>
        <end position="348"/>
    </location>
</feature>
<dbReference type="Gene3D" id="3.30.420.10">
    <property type="entry name" value="Ribonuclease H-like superfamily/Ribonuclease H"/>
    <property type="match status" value="1"/>
</dbReference>
<dbReference type="CDD" id="cd09898">
    <property type="entry name" value="H3TH_53EXO"/>
    <property type="match status" value="1"/>
</dbReference>
<comment type="similarity">
    <text evidence="1 17">Belongs to the DNA polymerase type-A family.</text>
</comment>
<dbReference type="EMBL" id="JAGINP010000018">
    <property type="protein sequence ID" value="MBP2294922.1"/>
    <property type="molecule type" value="Genomic_DNA"/>
</dbReference>
<dbReference type="NCBIfam" id="NF004397">
    <property type="entry name" value="PRK05755.1"/>
    <property type="match status" value="1"/>
</dbReference>
<evidence type="ECO:0000256" key="11">
    <source>
        <dbReference type="ARBA" id="ARBA00022839"/>
    </source>
</evidence>
<evidence type="ECO:0000313" key="22">
    <source>
        <dbReference type="EMBL" id="MBP2294922.1"/>
    </source>
</evidence>
<dbReference type="Gene3D" id="3.40.50.1010">
    <property type="entry name" value="5'-nuclease"/>
    <property type="match status" value="1"/>
</dbReference>
<keyword evidence="5 17" id="KW-0808">Transferase</keyword>